<evidence type="ECO:0000313" key="3">
    <source>
        <dbReference type="Proteomes" id="UP000276133"/>
    </source>
</evidence>
<feature type="transmembrane region" description="Helical" evidence="1">
    <location>
        <begin position="65"/>
        <end position="82"/>
    </location>
</feature>
<keyword evidence="3" id="KW-1185">Reference proteome</keyword>
<keyword evidence="1" id="KW-0812">Transmembrane</keyword>
<keyword evidence="1" id="KW-1133">Transmembrane helix</keyword>
<sequence>MHTIKKSLIKLCNKLQITHAPNLLNAPYNETKMCNEIQKSLWNRVFDALTEYKNFHRMYCKNKKLIYICLCQIFPFFINYMMQIQINK</sequence>
<reference evidence="2 3" key="1">
    <citation type="journal article" date="2018" name="Sci. Rep.">
        <title>Genomic signatures of local adaptation to the degree of environmental predictability in rotifers.</title>
        <authorList>
            <person name="Franch-Gras L."/>
            <person name="Hahn C."/>
            <person name="Garcia-Roger E.M."/>
            <person name="Carmona M.J."/>
            <person name="Serra M."/>
            <person name="Gomez A."/>
        </authorList>
    </citation>
    <scope>NUCLEOTIDE SEQUENCE [LARGE SCALE GENOMIC DNA]</scope>
    <source>
        <strain evidence="2">HYR1</strain>
    </source>
</reference>
<gene>
    <name evidence="2" type="ORF">BpHYR1_037516</name>
</gene>
<dbReference type="EMBL" id="REGN01000923">
    <property type="protein sequence ID" value="RNA38103.1"/>
    <property type="molecule type" value="Genomic_DNA"/>
</dbReference>
<dbReference type="Proteomes" id="UP000276133">
    <property type="component" value="Unassembled WGS sequence"/>
</dbReference>
<proteinExistence type="predicted"/>
<organism evidence="2 3">
    <name type="scientific">Brachionus plicatilis</name>
    <name type="common">Marine rotifer</name>
    <name type="synonym">Brachionus muelleri</name>
    <dbReference type="NCBI Taxonomy" id="10195"/>
    <lineage>
        <taxon>Eukaryota</taxon>
        <taxon>Metazoa</taxon>
        <taxon>Spiralia</taxon>
        <taxon>Gnathifera</taxon>
        <taxon>Rotifera</taxon>
        <taxon>Eurotatoria</taxon>
        <taxon>Monogononta</taxon>
        <taxon>Pseudotrocha</taxon>
        <taxon>Ploima</taxon>
        <taxon>Brachionidae</taxon>
        <taxon>Brachionus</taxon>
    </lineage>
</organism>
<evidence type="ECO:0000256" key="1">
    <source>
        <dbReference type="SAM" id="Phobius"/>
    </source>
</evidence>
<keyword evidence="1" id="KW-0472">Membrane</keyword>
<evidence type="ECO:0000313" key="2">
    <source>
        <dbReference type="EMBL" id="RNA38103.1"/>
    </source>
</evidence>
<protein>
    <submittedName>
        <fullName evidence="2">Uncharacterized protein</fullName>
    </submittedName>
</protein>
<comment type="caution">
    <text evidence="2">The sequence shown here is derived from an EMBL/GenBank/DDBJ whole genome shotgun (WGS) entry which is preliminary data.</text>
</comment>
<accession>A0A3M7SQM4</accession>
<dbReference type="AlphaFoldDB" id="A0A3M7SQM4"/>
<name>A0A3M7SQM4_BRAPC</name>